<dbReference type="EMBL" id="CP013122">
    <property type="protein sequence ID" value="ALM95439.1"/>
    <property type="molecule type" value="Genomic_DNA"/>
</dbReference>
<dbReference type="InterPro" id="IPR053842">
    <property type="entry name" value="NikA-like"/>
</dbReference>
<name>A0AAC9A0L4_FUSNP</name>
<dbReference type="Proteomes" id="UP000067061">
    <property type="component" value="Plasmid unnamed1"/>
</dbReference>
<sequence>MYNKQLKFRADEEIKNKLLLKSKLLNISYAEYLRLLISEDEKRNFIGEIIEFKNVLRELKIELNYIGNNLNQLSKKVNSNVNVELDEVLKVQENLSNILQKLGGYKNASINENSREQEKE</sequence>
<reference evidence="1 2" key="1">
    <citation type="submission" date="2015-11" db="EMBL/GenBank/DDBJ databases">
        <authorList>
            <person name="Kook J.-K."/>
            <person name="Park S.-N."/>
            <person name="Lim Y.K."/>
            <person name="Jo E."/>
        </authorList>
    </citation>
    <scope>NUCLEOTIDE SEQUENCE [LARGE SCALE GENOMIC DNA]</scope>
    <source>
        <strain evidence="1 2">ChDC F306</strain>
        <plasmid evidence="1 2">unnamed1</plasmid>
    </source>
</reference>
<proteinExistence type="predicted"/>
<accession>A0AAC9A0L4</accession>
<evidence type="ECO:0000313" key="1">
    <source>
        <dbReference type="EMBL" id="ALM95439.1"/>
    </source>
</evidence>
<evidence type="ECO:0000313" key="2">
    <source>
        <dbReference type="Proteomes" id="UP000067061"/>
    </source>
</evidence>
<organism evidence="1 2">
    <name type="scientific">Fusobacterium nucleatum subsp. polymorphum</name>
    <name type="common">Fusobacterium polymorphum</name>
    <dbReference type="NCBI Taxonomy" id="76857"/>
    <lineage>
        <taxon>Bacteria</taxon>
        <taxon>Fusobacteriati</taxon>
        <taxon>Fusobacteriota</taxon>
        <taxon>Fusobacteriia</taxon>
        <taxon>Fusobacteriales</taxon>
        <taxon>Fusobacteriaceae</taxon>
        <taxon>Fusobacterium</taxon>
    </lineage>
</organism>
<gene>
    <name evidence="1" type="ORF">RO02_12595</name>
</gene>
<dbReference type="AlphaFoldDB" id="A0AAC9A0L4"/>
<geneLocation type="plasmid" evidence="1 2">
    <name>unnamed1</name>
</geneLocation>
<evidence type="ECO:0008006" key="3">
    <source>
        <dbReference type="Google" id="ProtNLM"/>
    </source>
</evidence>
<protein>
    <recommendedName>
        <fullName evidence="3">Bacterial mobilisation domain-containing protein</fullName>
    </recommendedName>
</protein>
<keyword evidence="1" id="KW-0614">Plasmid</keyword>
<dbReference type="Pfam" id="PF21983">
    <property type="entry name" value="NikA-like"/>
    <property type="match status" value="1"/>
</dbReference>
<dbReference type="RefSeq" id="WP_060496905.1">
    <property type="nucleotide sequence ID" value="NZ_CP013122.1"/>
</dbReference>